<evidence type="ECO:0000256" key="9">
    <source>
        <dbReference type="ARBA" id="ARBA00022842"/>
    </source>
</evidence>
<dbReference type="InterPro" id="IPR005907">
    <property type="entry name" value="G1P_thy_trans_s"/>
</dbReference>
<dbReference type="EC" id="2.7.7.24" evidence="5 11"/>
<accession>A0A662ZLQ2</accession>
<comment type="similarity">
    <text evidence="4 11">Belongs to the glucose-1-phosphate thymidylyltransferase family.</text>
</comment>
<keyword evidence="8 11" id="KW-0479">Metal-binding</keyword>
<reference evidence="13 14" key="1">
    <citation type="submission" date="2016-10" db="EMBL/GenBank/DDBJ databases">
        <authorList>
            <person name="Varghese N."/>
            <person name="Submissions S."/>
        </authorList>
    </citation>
    <scope>NUCLEOTIDE SEQUENCE [LARGE SCALE GENOMIC DNA]</scope>
    <source>
        <strain evidence="13 14">DSM 1361</strain>
    </source>
</reference>
<dbReference type="GO" id="GO:0008879">
    <property type="term" value="F:glucose-1-phosphate thymidylyltransferase activity"/>
    <property type="evidence" value="ECO:0007669"/>
    <property type="project" value="UniProtKB-EC"/>
</dbReference>
<dbReference type="RefSeq" id="WP_093143933.1">
    <property type="nucleotide sequence ID" value="NZ_FOXF01000093.1"/>
</dbReference>
<dbReference type="CDD" id="cd02538">
    <property type="entry name" value="G1P_TT_short"/>
    <property type="match status" value="1"/>
</dbReference>
<dbReference type="InterPro" id="IPR005835">
    <property type="entry name" value="NTP_transferase_dom"/>
</dbReference>
<keyword evidence="14" id="KW-1185">Reference proteome</keyword>
<evidence type="ECO:0000256" key="1">
    <source>
        <dbReference type="ARBA" id="ARBA00001946"/>
    </source>
</evidence>
<dbReference type="Pfam" id="PF00483">
    <property type="entry name" value="NTP_transferase"/>
    <property type="match status" value="1"/>
</dbReference>
<dbReference type="InterPro" id="IPR029044">
    <property type="entry name" value="Nucleotide-diphossugar_trans"/>
</dbReference>
<evidence type="ECO:0000256" key="5">
    <source>
        <dbReference type="ARBA" id="ARBA00012461"/>
    </source>
</evidence>
<dbReference type="EMBL" id="FOXF01000093">
    <property type="protein sequence ID" value="SFP80788.1"/>
    <property type="molecule type" value="Genomic_DNA"/>
</dbReference>
<keyword evidence="6 11" id="KW-0808">Transferase</keyword>
<organism evidence="13 14">
    <name type="scientific">Ruminobacter amylophilus</name>
    <dbReference type="NCBI Taxonomy" id="867"/>
    <lineage>
        <taxon>Bacteria</taxon>
        <taxon>Pseudomonadati</taxon>
        <taxon>Pseudomonadota</taxon>
        <taxon>Gammaproteobacteria</taxon>
        <taxon>Aeromonadales</taxon>
        <taxon>Succinivibrionaceae</taxon>
        <taxon>Ruminobacter</taxon>
    </lineage>
</organism>
<dbReference type="AlphaFoldDB" id="A0A662ZLQ2"/>
<dbReference type="SUPFAM" id="SSF53448">
    <property type="entry name" value="Nucleotide-diphospho-sugar transferases"/>
    <property type="match status" value="1"/>
</dbReference>
<comment type="catalytic activity">
    <reaction evidence="10 11">
        <text>dTTP + alpha-D-glucose 1-phosphate + H(+) = dTDP-alpha-D-glucose + diphosphate</text>
        <dbReference type="Rhea" id="RHEA:15225"/>
        <dbReference type="ChEBI" id="CHEBI:15378"/>
        <dbReference type="ChEBI" id="CHEBI:33019"/>
        <dbReference type="ChEBI" id="CHEBI:37568"/>
        <dbReference type="ChEBI" id="CHEBI:57477"/>
        <dbReference type="ChEBI" id="CHEBI:58601"/>
        <dbReference type="EC" id="2.7.7.24"/>
    </reaction>
</comment>
<evidence type="ECO:0000313" key="13">
    <source>
        <dbReference type="EMBL" id="SFP80788.1"/>
    </source>
</evidence>
<evidence type="ECO:0000256" key="4">
    <source>
        <dbReference type="ARBA" id="ARBA00010480"/>
    </source>
</evidence>
<evidence type="ECO:0000256" key="8">
    <source>
        <dbReference type="ARBA" id="ARBA00022723"/>
    </source>
</evidence>
<dbReference type="GO" id="GO:0046872">
    <property type="term" value="F:metal ion binding"/>
    <property type="evidence" value="ECO:0007669"/>
    <property type="project" value="UniProtKB-KW"/>
</dbReference>
<keyword evidence="9 11" id="KW-0460">Magnesium</keyword>
<evidence type="ECO:0000256" key="7">
    <source>
        <dbReference type="ARBA" id="ARBA00022695"/>
    </source>
</evidence>
<dbReference type="Proteomes" id="UP000243745">
    <property type="component" value="Unassembled WGS sequence"/>
</dbReference>
<dbReference type="NCBIfam" id="TIGR01207">
    <property type="entry name" value="rmlA"/>
    <property type="match status" value="1"/>
</dbReference>
<dbReference type="OrthoDB" id="9803871at2"/>
<evidence type="ECO:0000313" key="14">
    <source>
        <dbReference type="Proteomes" id="UP000243745"/>
    </source>
</evidence>
<evidence type="ECO:0000256" key="2">
    <source>
        <dbReference type="ARBA" id="ARBA00004781"/>
    </source>
</evidence>
<dbReference type="Gene3D" id="3.90.550.10">
    <property type="entry name" value="Spore Coat Polysaccharide Biosynthesis Protein SpsA, Chain A"/>
    <property type="match status" value="1"/>
</dbReference>
<comment type="pathway">
    <text evidence="3">Bacterial outer membrane biogenesis; LPS O-antigen biosynthesis.</text>
</comment>
<comment type="function">
    <text evidence="11">Catalyzes the formation of dTDP-glucose, from dTTP and glucose 1-phosphate, as well as its pyrophosphorolysis.</text>
</comment>
<comment type="cofactor">
    <cofactor evidence="1">
        <name>Mg(2+)</name>
        <dbReference type="ChEBI" id="CHEBI:18420"/>
    </cofactor>
</comment>
<sequence length="290" mass="32222">MKGIILAGGSGTRLYPITMGCNKQLLPVYDKPMIYYPLATLMSAGIRDILIITTPEDSYSYGSLLKDGSQFGIKIRYAVQHKPEGLAQAFIIGEKFIGDDSVCLVLGDNIYHGQGLGKILTECAALKEGACVFGYKVGDPERYGVVEFDKNGNVLSLEEKPKEPKSDYAVTGLYFYDNKVVEYAKSIKPSPRGELEITDINKIYLEKQTLKVRVFGRGIAWLDTGTHDSLLEAGEYIKTLQKRQNCLISSPEEIAYTKGYITRDSLIAQAQVLKKNDYGKYLLSLAERNN</sequence>
<feature type="domain" description="Nucleotidyl transferase" evidence="12">
    <location>
        <begin position="2"/>
        <end position="237"/>
    </location>
</feature>
<comment type="pathway">
    <text evidence="2">Carbohydrate biosynthesis; dTDP-L-rhamnose biosynthesis.</text>
</comment>
<dbReference type="PANTHER" id="PTHR43532:SF1">
    <property type="entry name" value="GLUCOSE-1-PHOSPHATE THYMIDYLYLTRANSFERASE 1"/>
    <property type="match status" value="1"/>
</dbReference>
<evidence type="ECO:0000256" key="3">
    <source>
        <dbReference type="ARBA" id="ARBA00005125"/>
    </source>
</evidence>
<protein>
    <recommendedName>
        <fullName evidence="5 11">Glucose-1-phosphate thymidylyltransferase</fullName>
        <ecNumber evidence="5 11">2.7.7.24</ecNumber>
    </recommendedName>
</protein>
<name>A0A662ZLQ2_9GAMM</name>
<evidence type="ECO:0000256" key="10">
    <source>
        <dbReference type="ARBA" id="ARBA00049336"/>
    </source>
</evidence>
<evidence type="ECO:0000256" key="11">
    <source>
        <dbReference type="RuleBase" id="RU003706"/>
    </source>
</evidence>
<dbReference type="FunFam" id="3.90.550.10:FF:000023">
    <property type="entry name" value="Glucose-1-phosphate thymidylyltransferase"/>
    <property type="match status" value="1"/>
</dbReference>
<gene>
    <name evidence="13" type="ORF">SAMN02910344_02340</name>
</gene>
<evidence type="ECO:0000256" key="6">
    <source>
        <dbReference type="ARBA" id="ARBA00022679"/>
    </source>
</evidence>
<evidence type="ECO:0000259" key="12">
    <source>
        <dbReference type="Pfam" id="PF00483"/>
    </source>
</evidence>
<keyword evidence="7 11" id="KW-0548">Nucleotidyltransferase</keyword>
<proteinExistence type="inferred from homology"/>
<dbReference type="PANTHER" id="PTHR43532">
    <property type="entry name" value="GLUCOSE-1-PHOSPHATE THYMIDYLYLTRANSFERASE"/>
    <property type="match status" value="1"/>
</dbReference>